<dbReference type="HOGENOM" id="CLU_041278_2_0_11"/>
<dbReference type="InterPro" id="IPR025751">
    <property type="entry name" value="RsbRD_N_dom"/>
</dbReference>
<dbReference type="OrthoDB" id="3190266at2"/>
<protein>
    <submittedName>
        <fullName evidence="3">PucR C-terminal helix-turn-helix domain</fullName>
    </submittedName>
</protein>
<evidence type="ECO:0000259" key="1">
    <source>
        <dbReference type="Pfam" id="PF13556"/>
    </source>
</evidence>
<reference evidence="3 4" key="1">
    <citation type="journal article" date="2015" name="Genome Announc.">
        <title>Complete Genome Sequence and Annotation of Corynebacterium singulare DSM 44357, Isolated from a Human Semen Specimen.</title>
        <authorList>
            <person name="Merten M."/>
            <person name="Brinkrolf K."/>
            <person name="Albersmeier A."/>
            <person name="Kutter Y."/>
            <person name="Ruckert C."/>
            <person name="Tauch A."/>
        </authorList>
    </citation>
    <scope>NUCLEOTIDE SEQUENCE [LARGE SCALE GENOMIC DNA]</scope>
    <source>
        <strain evidence="3">IBS B52218</strain>
    </source>
</reference>
<evidence type="ECO:0000259" key="2">
    <source>
        <dbReference type="Pfam" id="PF14361"/>
    </source>
</evidence>
<dbReference type="InterPro" id="IPR051448">
    <property type="entry name" value="CdaR-like_regulators"/>
</dbReference>
<evidence type="ECO:0000313" key="4">
    <source>
        <dbReference type="Proteomes" id="UP000031890"/>
    </source>
</evidence>
<dbReference type="PANTHER" id="PTHR33744">
    <property type="entry name" value="CARBOHYDRATE DIACID REGULATOR"/>
    <property type="match status" value="1"/>
</dbReference>
<feature type="domain" description="PucR C-terminal helix-turn-helix" evidence="1">
    <location>
        <begin position="316"/>
        <end position="367"/>
    </location>
</feature>
<dbReference type="Proteomes" id="UP000031890">
    <property type="component" value="Chromosome"/>
</dbReference>
<dbReference type="InterPro" id="IPR025736">
    <property type="entry name" value="PucR_C-HTH_dom"/>
</dbReference>
<dbReference type="PANTHER" id="PTHR33744:SF1">
    <property type="entry name" value="DNA-BINDING TRANSCRIPTIONAL ACTIVATOR ADER"/>
    <property type="match status" value="1"/>
</dbReference>
<dbReference type="Gene3D" id="1.10.10.2840">
    <property type="entry name" value="PucR C-terminal helix-turn-helix domain"/>
    <property type="match status" value="1"/>
</dbReference>
<dbReference type="Pfam" id="PF14361">
    <property type="entry name" value="RsbRD_N"/>
    <property type="match status" value="1"/>
</dbReference>
<dbReference type="AlphaFoldDB" id="A0A0B6EP05"/>
<name>A0A0B6EP05_9CORY</name>
<dbReference type="KEGG" id="csx:CSING_03475"/>
<evidence type="ECO:0000313" key="3">
    <source>
        <dbReference type="EMBL" id="AJI78242.1"/>
    </source>
</evidence>
<feature type="domain" description="RsbT co-antagonist protein RsbRD N-terminal" evidence="2">
    <location>
        <begin position="19"/>
        <end position="145"/>
    </location>
</feature>
<dbReference type="STRING" id="161899.CSING_03475"/>
<dbReference type="EMBL" id="CP010827">
    <property type="protein sequence ID" value="AJI78242.1"/>
    <property type="molecule type" value="Genomic_DNA"/>
</dbReference>
<proteinExistence type="predicted"/>
<dbReference type="RefSeq" id="WP_042529691.1">
    <property type="nucleotide sequence ID" value="NZ_CP010827.1"/>
</dbReference>
<organism evidence="3 4">
    <name type="scientific">Corynebacterium singulare</name>
    <dbReference type="NCBI Taxonomy" id="161899"/>
    <lineage>
        <taxon>Bacteria</taxon>
        <taxon>Bacillati</taxon>
        <taxon>Actinomycetota</taxon>
        <taxon>Actinomycetes</taxon>
        <taxon>Mycobacteriales</taxon>
        <taxon>Corynebacteriaceae</taxon>
        <taxon>Corynebacterium</taxon>
    </lineage>
</organism>
<sequence>MHERRWREIVAEVHSDIPRMVEDFLTAFTTTGRYGNSLVSEDELRLTAFEVFARITDMLVGAVDEAELRTHAQGLGRRRARQGVELASLVDAIQLDFDVLWTHLRRAAGTDEHELIEHVAHLHSVVTLYNLVVRDAFRMEEAREQHDVRLLHARHLERLLTTDNLDPLGIAELARALDVDPQTSFDVIVSHPTSAVELRTLFDSPITSGTAFGHATRGMFIAFWPSTARTPVDSTELTALPGIRFRTVTGLAGVRAAARQAPRLFDATTPLPHLSEAPDLFWAIAGDAIANFEGSPVTELTDAISTLRSENKPVYDTLCAYLNTGSIKATSESLRCHRNTVINRLHHITTLSGLDVTHPKDAALALLCLNRASPSSHHTAMQKHRVNR</sequence>
<dbReference type="Pfam" id="PF13556">
    <property type="entry name" value="HTH_30"/>
    <property type="match status" value="1"/>
</dbReference>
<accession>A0A0B6EP05</accession>
<dbReference type="InterPro" id="IPR042070">
    <property type="entry name" value="PucR_C-HTH_sf"/>
</dbReference>
<gene>
    <name evidence="3" type="ORF">CSING_03475</name>
</gene>